<keyword evidence="3" id="KW-1185">Reference proteome</keyword>
<protein>
    <submittedName>
        <fullName evidence="2">Uncharacterized protein</fullName>
    </submittedName>
</protein>
<gene>
    <name evidence="2" type="ORF">PAXRUDRAFT_15366</name>
</gene>
<dbReference type="Proteomes" id="UP000054538">
    <property type="component" value="Unassembled WGS sequence"/>
</dbReference>
<organism evidence="2 3">
    <name type="scientific">Paxillus rubicundulus Ve08.2h10</name>
    <dbReference type="NCBI Taxonomy" id="930991"/>
    <lineage>
        <taxon>Eukaryota</taxon>
        <taxon>Fungi</taxon>
        <taxon>Dikarya</taxon>
        <taxon>Basidiomycota</taxon>
        <taxon>Agaricomycotina</taxon>
        <taxon>Agaricomycetes</taxon>
        <taxon>Agaricomycetidae</taxon>
        <taxon>Boletales</taxon>
        <taxon>Paxilineae</taxon>
        <taxon>Paxillaceae</taxon>
        <taxon>Paxillus</taxon>
    </lineage>
</organism>
<reference evidence="3" key="2">
    <citation type="submission" date="2015-01" db="EMBL/GenBank/DDBJ databases">
        <title>Evolutionary Origins and Diversification of the Mycorrhizal Mutualists.</title>
        <authorList>
            <consortium name="DOE Joint Genome Institute"/>
            <consortium name="Mycorrhizal Genomics Consortium"/>
            <person name="Kohler A."/>
            <person name="Kuo A."/>
            <person name="Nagy L.G."/>
            <person name="Floudas D."/>
            <person name="Copeland A."/>
            <person name="Barry K.W."/>
            <person name="Cichocki N."/>
            <person name="Veneault-Fourrey C."/>
            <person name="LaButti K."/>
            <person name="Lindquist E.A."/>
            <person name="Lipzen A."/>
            <person name="Lundell T."/>
            <person name="Morin E."/>
            <person name="Murat C."/>
            <person name="Riley R."/>
            <person name="Ohm R."/>
            <person name="Sun H."/>
            <person name="Tunlid A."/>
            <person name="Henrissat B."/>
            <person name="Grigoriev I.V."/>
            <person name="Hibbett D.S."/>
            <person name="Martin F."/>
        </authorList>
    </citation>
    <scope>NUCLEOTIDE SEQUENCE [LARGE SCALE GENOMIC DNA]</scope>
    <source>
        <strain evidence="3">Ve08.2h10</strain>
    </source>
</reference>
<evidence type="ECO:0000313" key="3">
    <source>
        <dbReference type="Proteomes" id="UP000054538"/>
    </source>
</evidence>
<accession>A0A0D0DB03</accession>
<dbReference type="EMBL" id="KN825844">
    <property type="protein sequence ID" value="KIK81201.1"/>
    <property type="molecule type" value="Genomic_DNA"/>
</dbReference>
<keyword evidence="1" id="KW-0175">Coiled coil</keyword>
<feature type="coiled-coil region" evidence="1">
    <location>
        <begin position="57"/>
        <end position="113"/>
    </location>
</feature>
<proteinExistence type="predicted"/>
<name>A0A0D0DB03_9AGAM</name>
<dbReference type="InParanoid" id="A0A0D0DB03"/>
<dbReference type="AlphaFoldDB" id="A0A0D0DB03"/>
<evidence type="ECO:0000256" key="1">
    <source>
        <dbReference type="SAM" id="Coils"/>
    </source>
</evidence>
<dbReference type="HOGENOM" id="CLU_159467_0_0_1"/>
<reference evidence="2 3" key="1">
    <citation type="submission" date="2014-04" db="EMBL/GenBank/DDBJ databases">
        <authorList>
            <consortium name="DOE Joint Genome Institute"/>
            <person name="Kuo A."/>
            <person name="Kohler A."/>
            <person name="Jargeat P."/>
            <person name="Nagy L.G."/>
            <person name="Floudas D."/>
            <person name="Copeland A."/>
            <person name="Barry K.W."/>
            <person name="Cichocki N."/>
            <person name="Veneault-Fourrey C."/>
            <person name="LaButti K."/>
            <person name="Lindquist E.A."/>
            <person name="Lipzen A."/>
            <person name="Lundell T."/>
            <person name="Morin E."/>
            <person name="Murat C."/>
            <person name="Sun H."/>
            <person name="Tunlid A."/>
            <person name="Henrissat B."/>
            <person name="Grigoriev I.V."/>
            <person name="Hibbett D.S."/>
            <person name="Martin F."/>
            <person name="Nordberg H.P."/>
            <person name="Cantor M.N."/>
            <person name="Hua S.X."/>
        </authorList>
    </citation>
    <scope>NUCLEOTIDE SEQUENCE [LARGE SCALE GENOMIC DNA]</scope>
    <source>
        <strain evidence="2 3">Ve08.2h10</strain>
    </source>
</reference>
<evidence type="ECO:0000313" key="2">
    <source>
        <dbReference type="EMBL" id="KIK81201.1"/>
    </source>
</evidence>
<sequence length="130" mass="15489">MSSSIANNLTKWSDEQLCEHEDNDNGLYRRKSVEHRCHMKAWKEVEHQRAEEEVRWKAEEEEKCKAEEEVQHKAKDEVWRRTEAEVRAHMEDIAQAQEENFEEGEMVEAAKEREALKGWSKEEAELDESM</sequence>